<reference evidence="2 3" key="1">
    <citation type="journal article" date="2015" name="Genome Announc.">
        <title>Expanding the biotechnology potential of lactobacilli through comparative genomics of 213 strains and associated genera.</title>
        <authorList>
            <person name="Sun Z."/>
            <person name="Harris H.M."/>
            <person name="McCann A."/>
            <person name="Guo C."/>
            <person name="Argimon S."/>
            <person name="Zhang W."/>
            <person name="Yang X."/>
            <person name="Jeffery I.B."/>
            <person name="Cooney J.C."/>
            <person name="Kagawa T.F."/>
            <person name="Liu W."/>
            <person name="Song Y."/>
            <person name="Salvetti E."/>
            <person name="Wrobel A."/>
            <person name="Rasinkangas P."/>
            <person name="Parkhill J."/>
            <person name="Rea M.C."/>
            <person name="O'Sullivan O."/>
            <person name="Ritari J."/>
            <person name="Douillard F.P."/>
            <person name="Paul Ross R."/>
            <person name="Yang R."/>
            <person name="Briner A.E."/>
            <person name="Felis G.E."/>
            <person name="de Vos W.M."/>
            <person name="Barrangou R."/>
            <person name="Klaenhammer T.R."/>
            <person name="Caufield P.W."/>
            <person name="Cui Y."/>
            <person name="Zhang H."/>
            <person name="O'Toole P.W."/>
        </authorList>
    </citation>
    <scope>NUCLEOTIDE SEQUENCE [LARGE SCALE GENOMIC DNA]</scope>
    <source>
        <strain evidence="2 3">DSM 10532</strain>
    </source>
</reference>
<dbReference type="eggNOG" id="COG3247">
    <property type="taxonomic scope" value="Bacteria"/>
</dbReference>
<feature type="transmembrane region" description="Helical" evidence="1">
    <location>
        <begin position="154"/>
        <end position="178"/>
    </location>
</feature>
<evidence type="ECO:0000256" key="1">
    <source>
        <dbReference type="SAM" id="Phobius"/>
    </source>
</evidence>
<evidence type="ECO:0008006" key="4">
    <source>
        <dbReference type="Google" id="ProtNLM"/>
    </source>
</evidence>
<proteinExistence type="predicted"/>
<organism evidence="2 3">
    <name type="scientific">Lactobacillus gallinarum DSM 10532 = JCM 2011</name>
    <dbReference type="NCBI Taxonomy" id="1423748"/>
    <lineage>
        <taxon>Bacteria</taxon>
        <taxon>Bacillati</taxon>
        <taxon>Bacillota</taxon>
        <taxon>Bacilli</taxon>
        <taxon>Lactobacillales</taxon>
        <taxon>Lactobacillaceae</taxon>
        <taxon>Lactobacillus</taxon>
    </lineage>
</organism>
<sequence>MDIFSSSRDNRGFDWGAFIAGVLMVVVAFLLLRHPAKGLHAFVLIFGILSILQGLVWLAGYSRFRAFFARSWVALISGILDIIVGILFLCSYDIGGLTIAYLFAIWFFVDSAVGIAFSWHLRDFSTGYFIFNLVLNILSLVIAIFLIFNPLFAALSLVWLVAFWLLVFGINEIVVAFMHR</sequence>
<keyword evidence="1" id="KW-0812">Transmembrane</keyword>
<evidence type="ECO:0000313" key="2">
    <source>
        <dbReference type="EMBL" id="KRL22818.1"/>
    </source>
</evidence>
<dbReference type="Pfam" id="PF03729">
    <property type="entry name" value="DUF308"/>
    <property type="match status" value="2"/>
</dbReference>
<keyword evidence="1" id="KW-0472">Membrane</keyword>
<dbReference type="InterPro" id="IPR052712">
    <property type="entry name" value="Acid_resist_chaperone_HdeD"/>
</dbReference>
<gene>
    <name evidence="2" type="ORF">FC37_GL001024</name>
</gene>
<dbReference type="EMBL" id="AZEL01000028">
    <property type="protein sequence ID" value="KRL22818.1"/>
    <property type="molecule type" value="Genomic_DNA"/>
</dbReference>
<dbReference type="AlphaFoldDB" id="A0A0R1NYM9"/>
<dbReference type="GO" id="GO:0005886">
    <property type="term" value="C:plasma membrane"/>
    <property type="evidence" value="ECO:0007669"/>
    <property type="project" value="TreeGrafter"/>
</dbReference>
<dbReference type="OrthoDB" id="2456403at2"/>
<dbReference type="PANTHER" id="PTHR34989:SF1">
    <property type="entry name" value="PROTEIN HDED"/>
    <property type="match status" value="1"/>
</dbReference>
<dbReference type="RefSeq" id="WP_025005153.1">
    <property type="nucleotide sequence ID" value="NZ_AZEL01000028.1"/>
</dbReference>
<evidence type="ECO:0000313" key="3">
    <source>
        <dbReference type="Proteomes" id="UP000051311"/>
    </source>
</evidence>
<keyword evidence="1" id="KW-1133">Transmembrane helix</keyword>
<dbReference type="InterPro" id="IPR005325">
    <property type="entry name" value="DUF308_memb"/>
</dbReference>
<accession>A0A0R1NYM9</accession>
<feature type="transmembrane region" description="Helical" evidence="1">
    <location>
        <begin position="72"/>
        <end position="94"/>
    </location>
</feature>
<dbReference type="Proteomes" id="UP000051311">
    <property type="component" value="Unassembled WGS sequence"/>
</dbReference>
<comment type="caution">
    <text evidence="2">The sequence shown here is derived from an EMBL/GenBank/DDBJ whole genome shotgun (WGS) entry which is preliminary data.</text>
</comment>
<feature type="transmembrane region" description="Helical" evidence="1">
    <location>
        <begin position="128"/>
        <end position="148"/>
    </location>
</feature>
<dbReference type="STRING" id="1423748.FC37_GL001024"/>
<name>A0A0R1NYM9_9LACO</name>
<feature type="transmembrane region" description="Helical" evidence="1">
    <location>
        <begin position="12"/>
        <end position="32"/>
    </location>
</feature>
<protein>
    <recommendedName>
        <fullName evidence="4">Integral membrane protein</fullName>
    </recommendedName>
</protein>
<feature type="transmembrane region" description="Helical" evidence="1">
    <location>
        <begin position="100"/>
        <end position="121"/>
    </location>
</feature>
<dbReference type="GeneID" id="78202257"/>
<dbReference type="PANTHER" id="PTHR34989">
    <property type="entry name" value="PROTEIN HDED"/>
    <property type="match status" value="1"/>
</dbReference>
<dbReference type="PATRIC" id="fig|1423748.3.peg.1073"/>
<feature type="transmembrane region" description="Helical" evidence="1">
    <location>
        <begin position="38"/>
        <end position="60"/>
    </location>
</feature>